<proteinExistence type="predicted"/>
<dbReference type="AlphaFoldDB" id="A0A1B6IND0"/>
<feature type="non-terminal residue" evidence="1">
    <location>
        <position position="1"/>
    </location>
</feature>
<protein>
    <submittedName>
        <fullName evidence="1">Uncharacterized protein</fullName>
    </submittedName>
</protein>
<gene>
    <name evidence="1" type="ORF">g.57882</name>
</gene>
<evidence type="ECO:0000313" key="1">
    <source>
        <dbReference type="EMBL" id="JAS88410.1"/>
    </source>
</evidence>
<name>A0A1B6IND0_9HEMI</name>
<dbReference type="EMBL" id="GECU01019296">
    <property type="protein sequence ID" value="JAS88410.1"/>
    <property type="molecule type" value="Transcribed_RNA"/>
</dbReference>
<reference evidence="1" key="1">
    <citation type="submission" date="2015-11" db="EMBL/GenBank/DDBJ databases">
        <title>De novo transcriptome assembly of four potential Pierce s Disease insect vectors from Arizona vineyards.</title>
        <authorList>
            <person name="Tassone E.E."/>
        </authorList>
    </citation>
    <scope>NUCLEOTIDE SEQUENCE</scope>
</reference>
<sequence length="108" mass="12547">LRREGPRDWTIVKRSSYGSRSNHCNTSKCKGIITSNKFTVLGSINDDQTNQNKTSPAEYVAMKPEIKQRKITNGNNRCKIKRHHKKNAKKYNFKITEQPRNLTGTMYF</sequence>
<feature type="non-terminal residue" evidence="1">
    <location>
        <position position="108"/>
    </location>
</feature>
<accession>A0A1B6IND0</accession>
<organism evidence="1">
    <name type="scientific">Homalodisca liturata</name>
    <dbReference type="NCBI Taxonomy" id="320908"/>
    <lineage>
        <taxon>Eukaryota</taxon>
        <taxon>Metazoa</taxon>
        <taxon>Ecdysozoa</taxon>
        <taxon>Arthropoda</taxon>
        <taxon>Hexapoda</taxon>
        <taxon>Insecta</taxon>
        <taxon>Pterygota</taxon>
        <taxon>Neoptera</taxon>
        <taxon>Paraneoptera</taxon>
        <taxon>Hemiptera</taxon>
        <taxon>Auchenorrhyncha</taxon>
        <taxon>Membracoidea</taxon>
        <taxon>Cicadellidae</taxon>
        <taxon>Cicadellinae</taxon>
        <taxon>Proconiini</taxon>
        <taxon>Homalodisca</taxon>
    </lineage>
</organism>